<evidence type="ECO:0000313" key="2">
    <source>
        <dbReference type="Proteomes" id="UP000789390"/>
    </source>
</evidence>
<dbReference type="OrthoDB" id="8941469at2759"/>
<keyword evidence="2" id="KW-1185">Reference proteome</keyword>
<name>A0A8J2WKY6_9CRUS</name>
<dbReference type="InterPro" id="IPR040521">
    <property type="entry name" value="KDZ"/>
</dbReference>
<dbReference type="Pfam" id="PF18758">
    <property type="entry name" value="KDZ"/>
    <property type="match status" value="1"/>
</dbReference>
<dbReference type="EMBL" id="CAKKLH010000097">
    <property type="protein sequence ID" value="CAH0102906.1"/>
    <property type="molecule type" value="Genomic_DNA"/>
</dbReference>
<dbReference type="PANTHER" id="PTHR33104:SF2">
    <property type="entry name" value="CXC3 LIKE CYSTEINE CLUSTER DOMAIN-CONTAINING PROTEIN"/>
    <property type="match status" value="1"/>
</dbReference>
<dbReference type="Proteomes" id="UP000789390">
    <property type="component" value="Unassembled WGS sequence"/>
</dbReference>
<comment type="caution">
    <text evidence="1">The sequence shown here is derived from an EMBL/GenBank/DDBJ whole genome shotgun (WGS) entry which is preliminary data.</text>
</comment>
<organism evidence="1 2">
    <name type="scientific">Daphnia galeata</name>
    <dbReference type="NCBI Taxonomy" id="27404"/>
    <lineage>
        <taxon>Eukaryota</taxon>
        <taxon>Metazoa</taxon>
        <taxon>Ecdysozoa</taxon>
        <taxon>Arthropoda</taxon>
        <taxon>Crustacea</taxon>
        <taxon>Branchiopoda</taxon>
        <taxon>Diplostraca</taxon>
        <taxon>Cladocera</taxon>
        <taxon>Anomopoda</taxon>
        <taxon>Daphniidae</taxon>
        <taxon>Daphnia</taxon>
    </lineage>
</organism>
<reference evidence="1" key="1">
    <citation type="submission" date="2021-11" db="EMBL/GenBank/DDBJ databases">
        <authorList>
            <person name="Schell T."/>
        </authorList>
    </citation>
    <scope>NUCLEOTIDE SEQUENCE</scope>
    <source>
        <strain evidence="1">M5</strain>
    </source>
</reference>
<proteinExistence type="predicted"/>
<dbReference type="AlphaFoldDB" id="A0A8J2WKY6"/>
<sequence length="169" mass="19666">MGGFLPRMHAKAHHWPCQILWNPHWKTGAGLTGGEEHEQVFSKFHLYAYVTKHMTKINRFDFLTQAILYWNWEKIENMPNSLRKNIEKARKAVIGQQEKLGGLLKSNGVTVSDLPIIHKELEIKANDIIHKRQTKNTSIDKLRENLEGLFIQMKNVSIFIFKNAGRKIH</sequence>
<evidence type="ECO:0000313" key="1">
    <source>
        <dbReference type="EMBL" id="CAH0102906.1"/>
    </source>
</evidence>
<protein>
    <submittedName>
        <fullName evidence="1">Uncharacterized protein</fullName>
    </submittedName>
</protein>
<gene>
    <name evidence="1" type="ORF">DGAL_LOCUS5430</name>
</gene>
<accession>A0A8J2WKY6</accession>
<dbReference type="PANTHER" id="PTHR33104">
    <property type="entry name" value="SI:DKEY-29D5.2"/>
    <property type="match status" value="1"/>
</dbReference>